<keyword evidence="2" id="KW-1185">Reference proteome</keyword>
<reference evidence="2" key="1">
    <citation type="journal article" date="2019" name="Int. J. Syst. Evol. Microbiol.">
        <title>The Global Catalogue of Microorganisms (GCM) 10K type strain sequencing project: providing services to taxonomists for standard genome sequencing and annotation.</title>
        <authorList>
            <consortium name="The Broad Institute Genomics Platform"/>
            <consortium name="The Broad Institute Genome Sequencing Center for Infectious Disease"/>
            <person name="Wu L."/>
            <person name="Ma J."/>
        </authorList>
    </citation>
    <scope>NUCLEOTIDE SEQUENCE [LARGE SCALE GENOMIC DNA]</scope>
    <source>
        <strain evidence="2">CGMCC 4.7106</strain>
    </source>
</reference>
<evidence type="ECO:0000313" key="2">
    <source>
        <dbReference type="Proteomes" id="UP001597375"/>
    </source>
</evidence>
<name>A0ABW5D9T7_9BACT</name>
<dbReference type="EMBL" id="JBHUIT010000026">
    <property type="protein sequence ID" value="MFD2257330.1"/>
    <property type="molecule type" value="Genomic_DNA"/>
</dbReference>
<gene>
    <name evidence="1" type="ORF">ACFSSA_11645</name>
</gene>
<proteinExistence type="predicted"/>
<accession>A0ABW5D9T7</accession>
<dbReference type="RefSeq" id="WP_386820616.1">
    <property type="nucleotide sequence ID" value="NZ_JBHUIT010000026.1"/>
</dbReference>
<evidence type="ECO:0000313" key="1">
    <source>
        <dbReference type="EMBL" id="MFD2257330.1"/>
    </source>
</evidence>
<comment type="caution">
    <text evidence="1">The sequence shown here is derived from an EMBL/GenBank/DDBJ whole genome shotgun (WGS) entry which is preliminary data.</text>
</comment>
<organism evidence="1 2">
    <name type="scientific">Luteolibacter algae</name>
    <dbReference type="NCBI Taxonomy" id="454151"/>
    <lineage>
        <taxon>Bacteria</taxon>
        <taxon>Pseudomonadati</taxon>
        <taxon>Verrucomicrobiota</taxon>
        <taxon>Verrucomicrobiia</taxon>
        <taxon>Verrucomicrobiales</taxon>
        <taxon>Verrucomicrobiaceae</taxon>
        <taxon>Luteolibacter</taxon>
    </lineage>
</organism>
<dbReference type="Proteomes" id="UP001597375">
    <property type="component" value="Unassembled WGS sequence"/>
</dbReference>
<protein>
    <submittedName>
        <fullName evidence="1">Uncharacterized protein</fullName>
    </submittedName>
</protein>
<sequence>MSRSWKKFLSILFHLIVLAGMVMVYDSLIDFAKNMGWVSSKPASSEKAEDEKRSTY</sequence>